<reference evidence="2 3" key="1">
    <citation type="journal article" date="2012" name="Front. Microbiol.">
        <title>Complete genome of Ignavibacterium album, a metabolically versatile, flagellated, facultative anaerobe from the phylum Chlorobi.</title>
        <authorList>
            <person name="Liu Z."/>
            <person name="Frigaard N.-U."/>
            <person name="Vogl K."/>
            <person name="Iino T."/>
            <person name="Ohkuma M."/>
            <person name="Overmann J."/>
            <person name="Bryant D.A."/>
        </authorList>
    </citation>
    <scope>NUCLEOTIDE SEQUENCE [LARGE SCALE GENOMIC DNA]</scope>
    <source>
        <strain evidence="3">DSM 19864 / JCM 16511 / NBRC 101810 / Mat9-16</strain>
    </source>
</reference>
<feature type="transmembrane region" description="Helical" evidence="1">
    <location>
        <begin position="470"/>
        <end position="495"/>
    </location>
</feature>
<dbReference type="HOGENOM" id="CLU_040132_0_0_10"/>
<dbReference type="KEGG" id="ial:IALB_2174"/>
<dbReference type="RefSeq" id="WP_014561028.1">
    <property type="nucleotide sequence ID" value="NC_017464.1"/>
</dbReference>
<dbReference type="Pfam" id="PF03806">
    <property type="entry name" value="ABG_transport"/>
    <property type="match status" value="1"/>
</dbReference>
<feature type="transmembrane region" description="Helical" evidence="1">
    <location>
        <begin position="31"/>
        <end position="51"/>
    </location>
</feature>
<dbReference type="PATRIC" id="fig|945713.3.peg.2182"/>
<evidence type="ECO:0000313" key="3">
    <source>
        <dbReference type="Proteomes" id="UP000007394"/>
    </source>
</evidence>
<sequence length="512" mass="55493">MNKNKNSSKLFNKILDYIEIVGNKLPHPATLFAILAVVVAIASLIGDWFSLTAIHPADGSEIKVKNLLSSDGVRWIYTNVVHNFVNFPPLGYVLAVMIGIGVAEGSGLFNSMIRALVLKAPTKLITGAIVFAGVLSHLASEAGYVILIPLGAAIYYALGRHPMAGLAAAFCGVSGGFGANFLIGSIDPVLAGLSESAANIIDPNIKINAAVNFYFMFVSAILIVIAGTWITEKIVEPRLKSYEGNAEKISVEKISEEEKKGLKWAGVSLIILVILLALTIIPENGLFRNPKTGEILHSPFFDGIITGILIFFLVPGLAYGIAVKTIKNDKDFMKHIIKSMSTMATYIVLVFFAAQFVYFFRYSNLGLIIAIDGAAFLKNIGLTGIPLLVAFVLVSAFINLFMGSASAKWAIMAPVFVPMFMLLGYHPALTQAAFRIGDSVTNLVTPMMSYFALIVAFAQKYDEKYGIGTIISTMIPYTILLTIFWIILLIIWMLLGLPLGPDGPLYLSDNYK</sequence>
<feature type="transmembrane region" description="Helical" evidence="1">
    <location>
        <begin position="90"/>
        <end position="109"/>
    </location>
</feature>
<evidence type="ECO:0000313" key="2">
    <source>
        <dbReference type="EMBL" id="AFH49879.1"/>
    </source>
</evidence>
<dbReference type="EMBL" id="CP003418">
    <property type="protein sequence ID" value="AFH49879.1"/>
    <property type="molecule type" value="Genomic_DNA"/>
</dbReference>
<feature type="transmembrane region" description="Helical" evidence="1">
    <location>
        <begin position="440"/>
        <end position="458"/>
    </location>
</feature>
<feature type="transmembrane region" description="Helical" evidence="1">
    <location>
        <begin position="343"/>
        <end position="360"/>
    </location>
</feature>
<feature type="transmembrane region" description="Helical" evidence="1">
    <location>
        <begin position="409"/>
        <end position="428"/>
    </location>
</feature>
<feature type="transmembrane region" description="Helical" evidence="1">
    <location>
        <begin position="116"/>
        <end position="136"/>
    </location>
</feature>
<name>I0ALM2_IGNAJ</name>
<keyword evidence="3" id="KW-1185">Reference proteome</keyword>
<dbReference type="GO" id="GO:1902604">
    <property type="term" value="P:p-aminobenzoyl-glutamate transmembrane transport"/>
    <property type="evidence" value="ECO:0007669"/>
    <property type="project" value="InterPro"/>
</dbReference>
<feature type="transmembrane region" description="Helical" evidence="1">
    <location>
        <begin position="262"/>
        <end position="281"/>
    </location>
</feature>
<accession>I0ALM2</accession>
<feature type="transmembrane region" description="Helical" evidence="1">
    <location>
        <begin position="380"/>
        <end position="402"/>
    </location>
</feature>
<keyword evidence="1" id="KW-1133">Transmembrane helix</keyword>
<feature type="transmembrane region" description="Helical" evidence="1">
    <location>
        <begin position="301"/>
        <end position="322"/>
    </location>
</feature>
<dbReference type="GO" id="GO:0015558">
    <property type="term" value="F:secondary active p-aminobenzoyl-glutamate transmembrane transporter activity"/>
    <property type="evidence" value="ECO:0007669"/>
    <property type="project" value="InterPro"/>
</dbReference>
<evidence type="ECO:0000256" key="1">
    <source>
        <dbReference type="SAM" id="Phobius"/>
    </source>
</evidence>
<proteinExistence type="predicted"/>
<dbReference type="AlphaFoldDB" id="I0ALM2"/>
<dbReference type="PANTHER" id="PTHR30282:SF0">
    <property type="entry name" value="P-AMINOBENZOYL-GLUTAMATE TRANSPORT PROTEIN"/>
    <property type="match status" value="1"/>
</dbReference>
<protein>
    <submittedName>
        <fullName evidence="2">Putative p-aminobenzoyl-glutamate transporter</fullName>
    </submittedName>
</protein>
<dbReference type="eggNOG" id="COG2978">
    <property type="taxonomic scope" value="Bacteria"/>
</dbReference>
<keyword evidence="1" id="KW-0812">Transmembrane</keyword>
<dbReference type="PANTHER" id="PTHR30282">
    <property type="entry name" value="P-AMINOBENZOYL GLUTAMATE TRANSPORTER"/>
    <property type="match status" value="1"/>
</dbReference>
<organism evidence="2 3">
    <name type="scientific">Ignavibacterium album (strain DSM 19864 / JCM 16511 / NBRC 101810 / Mat9-16)</name>
    <dbReference type="NCBI Taxonomy" id="945713"/>
    <lineage>
        <taxon>Bacteria</taxon>
        <taxon>Pseudomonadati</taxon>
        <taxon>Ignavibacteriota</taxon>
        <taxon>Ignavibacteria</taxon>
        <taxon>Ignavibacteriales</taxon>
        <taxon>Ignavibacteriaceae</taxon>
        <taxon>Ignavibacterium</taxon>
    </lineage>
</organism>
<feature type="transmembrane region" description="Helical" evidence="1">
    <location>
        <begin position="142"/>
        <end position="158"/>
    </location>
</feature>
<gene>
    <name evidence="2" type="primary">abgT</name>
    <name evidence="2" type="ordered locus">IALB_2174</name>
</gene>
<keyword evidence="1" id="KW-0472">Membrane</keyword>
<feature type="transmembrane region" description="Helical" evidence="1">
    <location>
        <begin position="213"/>
        <end position="231"/>
    </location>
</feature>
<dbReference type="InterPro" id="IPR004697">
    <property type="entry name" value="AbgT"/>
</dbReference>
<dbReference type="Proteomes" id="UP000007394">
    <property type="component" value="Chromosome"/>
</dbReference>
<feature type="transmembrane region" description="Helical" evidence="1">
    <location>
        <begin position="165"/>
        <end position="186"/>
    </location>
</feature>